<reference evidence="1" key="1">
    <citation type="submission" date="2021-06" db="EMBL/GenBank/DDBJ databases">
        <authorList>
            <person name="Hodson N. C."/>
            <person name="Mongue J. A."/>
            <person name="Jaron S. K."/>
        </authorList>
    </citation>
    <scope>NUCLEOTIDE SEQUENCE</scope>
</reference>
<comment type="caution">
    <text evidence="1">The sequence shown here is derived from an EMBL/GenBank/DDBJ whole genome shotgun (WGS) entry which is preliminary data.</text>
</comment>
<name>A0A8J2PQ57_9HEXA</name>
<dbReference type="OrthoDB" id="2647594at2759"/>
<dbReference type="Proteomes" id="UP000708208">
    <property type="component" value="Unassembled WGS sequence"/>
</dbReference>
<accession>A0A8J2PQ57</accession>
<protein>
    <submittedName>
        <fullName evidence="1">Uncharacterized protein</fullName>
    </submittedName>
</protein>
<evidence type="ECO:0000313" key="1">
    <source>
        <dbReference type="EMBL" id="CAG7832095.1"/>
    </source>
</evidence>
<evidence type="ECO:0000313" key="2">
    <source>
        <dbReference type="Proteomes" id="UP000708208"/>
    </source>
</evidence>
<proteinExistence type="predicted"/>
<sequence>MVGEGIPGDATNVVLFLHQHLYPDLCDSIKGGNHFKSRGKSCYYTGFNTNKVCRPENVTR</sequence>
<keyword evidence="2" id="KW-1185">Reference proteome</keyword>
<organism evidence="1 2">
    <name type="scientific">Allacma fusca</name>
    <dbReference type="NCBI Taxonomy" id="39272"/>
    <lineage>
        <taxon>Eukaryota</taxon>
        <taxon>Metazoa</taxon>
        <taxon>Ecdysozoa</taxon>
        <taxon>Arthropoda</taxon>
        <taxon>Hexapoda</taxon>
        <taxon>Collembola</taxon>
        <taxon>Symphypleona</taxon>
        <taxon>Sminthuridae</taxon>
        <taxon>Allacma</taxon>
    </lineage>
</organism>
<feature type="non-terminal residue" evidence="1">
    <location>
        <position position="1"/>
    </location>
</feature>
<gene>
    <name evidence="1" type="ORF">AFUS01_LOCUS41801</name>
</gene>
<dbReference type="EMBL" id="CAJVCH010563458">
    <property type="protein sequence ID" value="CAG7832095.1"/>
    <property type="molecule type" value="Genomic_DNA"/>
</dbReference>
<dbReference type="AlphaFoldDB" id="A0A8J2PQ57"/>